<dbReference type="AlphaFoldDB" id="A0A7K4YXS1"/>
<feature type="non-terminal residue" evidence="10">
    <location>
        <position position="1"/>
    </location>
</feature>
<evidence type="ECO:0000259" key="9">
    <source>
        <dbReference type="PROSITE" id="PS50923"/>
    </source>
</evidence>
<feature type="chain" id="PRO_5029754767" evidence="8">
    <location>
        <begin position="25"/>
        <end position="435"/>
    </location>
</feature>
<dbReference type="PROSITE" id="PS50923">
    <property type="entry name" value="SUSHI"/>
    <property type="match status" value="5"/>
</dbReference>
<comment type="caution">
    <text evidence="6">Lacks conserved residue(s) required for the propagation of feature annotation.</text>
</comment>
<gene>
    <name evidence="10" type="primary">C4bpa_1</name>
    <name evidence="10" type="ORF">BUCABY_R09541</name>
</gene>
<evidence type="ECO:0000256" key="5">
    <source>
        <dbReference type="ARBA" id="ARBA00023180"/>
    </source>
</evidence>
<dbReference type="InterPro" id="IPR035976">
    <property type="entry name" value="Sushi/SCR/CCP_sf"/>
</dbReference>
<keyword evidence="7" id="KW-0472">Membrane</keyword>
<feature type="disulfide bond" evidence="6">
    <location>
        <begin position="374"/>
        <end position="401"/>
    </location>
</feature>
<sequence length="435" mass="47914">LCLNLYLLVLTRLGFFLPLTPADACSPPDRLQYAEPEQPFITMQSFPVGTNVSYVCRPGYMAIPGKRSSRTCGDDLQWSPVEQFCTARKCTHPGELSHGFINVTDLTFGSKATLSCEEGYRLRGDNEIVCEVKGKVVAWNRDLPLCERIPCEQPPSIAHGRYDKLDEYFYQTAVTYSCDAVPKGADPFSLIGTPTIFCTYDADLNGVWSAPPPQCKVVKCENPKVENGKKIAGFGPSYTYKDSVVFECDPGYVRRGAETITCRENSTWSPKPTCEKLSARVCAAPEVTHGAVIPAKSVYEEGESVQIKCHASCTFPSGAGEMTVTCHGQNMWSSLQNCTCGPESSGFTPHINNGRVTDGQKSSYSKGDFITIECYAGYTLHGEARIQYIGENRWSPGVPTCQLSKLFLILPKVIVAVVVFLAAFWIYKKFFSQNG</sequence>
<dbReference type="PANTHER" id="PTHR19325:SF570">
    <property type="entry name" value="COMPLEMENT COMPONENT 4 BINDING PROTEIN, MEMBRANE"/>
    <property type="match status" value="1"/>
</dbReference>
<feature type="domain" description="Sushi" evidence="9">
    <location>
        <begin position="23"/>
        <end position="87"/>
    </location>
</feature>
<name>A0A7K4YXS1_BUCAB</name>
<dbReference type="SUPFAM" id="SSF57535">
    <property type="entry name" value="Complement control module/SCR domain"/>
    <property type="match status" value="6"/>
</dbReference>
<feature type="signal peptide" evidence="8">
    <location>
        <begin position="1"/>
        <end position="24"/>
    </location>
</feature>
<dbReference type="EMBL" id="VYZL01004489">
    <property type="protein sequence ID" value="NWR63935.1"/>
    <property type="molecule type" value="Genomic_DNA"/>
</dbReference>
<dbReference type="FunFam" id="2.10.70.10:FF:000055">
    <property type="entry name" value="Complement decay-accelerating factor, GPI-anchored"/>
    <property type="match status" value="1"/>
</dbReference>
<accession>A0A7K4YXS1</accession>
<proteinExistence type="predicted"/>
<protein>
    <submittedName>
        <fullName evidence="10">C4BPA protein</fullName>
    </submittedName>
</protein>
<reference evidence="10 11" key="1">
    <citation type="submission" date="2019-09" db="EMBL/GenBank/DDBJ databases">
        <title>Bird 10,000 Genomes (B10K) Project - Family phase.</title>
        <authorList>
            <person name="Zhang G."/>
        </authorList>
    </citation>
    <scope>NUCLEOTIDE SEQUENCE [LARGE SCALE GENOMIC DNA]</scope>
    <source>
        <strain evidence="10">B10K-DU-012-80</strain>
    </source>
</reference>
<comment type="caution">
    <text evidence="10">The sequence shown here is derived from an EMBL/GenBank/DDBJ whole genome shotgun (WGS) entry which is preliminary data.</text>
</comment>
<dbReference type="FunFam" id="2.10.70.10:FF:000014">
    <property type="entry name" value="Membrane cofactor protein"/>
    <property type="match status" value="1"/>
</dbReference>
<feature type="domain" description="Sushi" evidence="9">
    <location>
        <begin position="218"/>
        <end position="276"/>
    </location>
</feature>
<evidence type="ECO:0000256" key="1">
    <source>
        <dbReference type="ARBA" id="ARBA00022659"/>
    </source>
</evidence>
<feature type="domain" description="Sushi" evidence="9">
    <location>
        <begin position="149"/>
        <end position="217"/>
    </location>
</feature>
<dbReference type="PANTHER" id="PTHR19325">
    <property type="entry name" value="COMPLEMENT COMPONENT-RELATED SUSHI DOMAIN-CONTAINING"/>
    <property type="match status" value="1"/>
</dbReference>
<dbReference type="OrthoDB" id="6480633at2759"/>
<evidence type="ECO:0000313" key="11">
    <source>
        <dbReference type="Proteomes" id="UP000551127"/>
    </source>
</evidence>
<dbReference type="InterPro" id="IPR050350">
    <property type="entry name" value="Compl-Cell_Adhes-Reg"/>
</dbReference>
<feature type="domain" description="Sushi" evidence="9">
    <location>
        <begin position="88"/>
        <end position="148"/>
    </location>
</feature>
<feature type="transmembrane region" description="Helical" evidence="7">
    <location>
        <begin position="406"/>
        <end position="427"/>
    </location>
</feature>
<evidence type="ECO:0000313" key="10">
    <source>
        <dbReference type="EMBL" id="NWR63935.1"/>
    </source>
</evidence>
<evidence type="ECO:0000256" key="6">
    <source>
        <dbReference type="PROSITE-ProRule" id="PRU00302"/>
    </source>
</evidence>
<dbReference type="Gene3D" id="2.10.70.10">
    <property type="entry name" value="Complement Module, domain 1"/>
    <property type="match status" value="6"/>
</dbReference>
<evidence type="ECO:0000256" key="7">
    <source>
        <dbReference type="SAM" id="Phobius"/>
    </source>
</evidence>
<organism evidence="10 11">
    <name type="scientific">Bucorvus abyssinicus</name>
    <name type="common">Northern ground-hornbill</name>
    <name type="synonym">Abyssinian ground-hornbill</name>
    <dbReference type="NCBI Taxonomy" id="153643"/>
    <lineage>
        <taxon>Eukaryota</taxon>
        <taxon>Metazoa</taxon>
        <taxon>Chordata</taxon>
        <taxon>Craniata</taxon>
        <taxon>Vertebrata</taxon>
        <taxon>Euteleostomi</taxon>
        <taxon>Archelosauria</taxon>
        <taxon>Archosauria</taxon>
        <taxon>Dinosauria</taxon>
        <taxon>Saurischia</taxon>
        <taxon>Theropoda</taxon>
        <taxon>Coelurosauria</taxon>
        <taxon>Aves</taxon>
        <taxon>Neognathae</taxon>
        <taxon>Neoaves</taxon>
        <taxon>Telluraves</taxon>
        <taxon>Coraciimorphae</taxon>
        <taxon>Bucerotiformes</taxon>
        <taxon>Bucorvidae</taxon>
        <taxon>Bucorvus</taxon>
    </lineage>
</organism>
<feature type="non-terminal residue" evidence="10">
    <location>
        <position position="435"/>
    </location>
</feature>
<keyword evidence="1 6" id="KW-0768">Sushi</keyword>
<evidence type="ECO:0000256" key="2">
    <source>
        <dbReference type="ARBA" id="ARBA00022729"/>
    </source>
</evidence>
<keyword evidence="4 6" id="KW-1015">Disulfide bond</keyword>
<evidence type="ECO:0000256" key="3">
    <source>
        <dbReference type="ARBA" id="ARBA00022737"/>
    </source>
</evidence>
<keyword evidence="7" id="KW-1133">Transmembrane helix</keyword>
<dbReference type="SMART" id="SM00032">
    <property type="entry name" value="CCP"/>
    <property type="match status" value="6"/>
</dbReference>
<keyword evidence="7" id="KW-0812">Transmembrane</keyword>
<dbReference type="InterPro" id="IPR000436">
    <property type="entry name" value="Sushi_SCR_CCP_dom"/>
</dbReference>
<keyword evidence="3" id="KW-0677">Repeat</keyword>
<dbReference type="CDD" id="cd00033">
    <property type="entry name" value="CCP"/>
    <property type="match status" value="5"/>
</dbReference>
<dbReference type="Proteomes" id="UP000551127">
    <property type="component" value="Unassembled WGS sequence"/>
</dbReference>
<evidence type="ECO:0000256" key="4">
    <source>
        <dbReference type="ARBA" id="ARBA00023157"/>
    </source>
</evidence>
<dbReference type="Pfam" id="PF00084">
    <property type="entry name" value="Sushi"/>
    <property type="match status" value="6"/>
</dbReference>
<keyword evidence="5" id="KW-0325">Glycoprotein</keyword>
<feature type="domain" description="Sushi" evidence="9">
    <location>
        <begin position="338"/>
        <end position="403"/>
    </location>
</feature>
<keyword evidence="11" id="KW-1185">Reference proteome</keyword>
<keyword evidence="2 8" id="KW-0732">Signal</keyword>
<evidence type="ECO:0000256" key="8">
    <source>
        <dbReference type="SAM" id="SignalP"/>
    </source>
</evidence>